<dbReference type="SMART" id="SM00829">
    <property type="entry name" value="PKS_ER"/>
    <property type="match status" value="1"/>
</dbReference>
<sequence length="284" mass="29955">MPLPHEVLVKVNAFSLNRGEVEDLRKLPEGAPVGWDFAGTLEAGPADVSKLQDGMAVGGRVVGLVRSRGAWAEYVAVPANWLTVLPGNVTDAQACALPTAGLTALRSLEVGGFLLGKRVLVTGARAGVGRFATQLAKAAGAHVTALVRTAVELPGADLVTTEVRGSYDLIVDCVGGEVFGDAIECLRPRGVLVNLATPDPDERISFRAGGFDRSAGARIYTLNNFDELTAHDSVQDDLTRLLGLVAGFKLDVGVEVEAPWEETPAVIEAFLSRRITGKAVLRVH</sequence>
<dbReference type="Pfam" id="PF13602">
    <property type="entry name" value="ADH_zinc_N_2"/>
    <property type="match status" value="1"/>
</dbReference>
<evidence type="ECO:0000259" key="3">
    <source>
        <dbReference type="SMART" id="SM00829"/>
    </source>
</evidence>
<evidence type="ECO:0000313" key="4">
    <source>
        <dbReference type="EMBL" id="TCO17511.1"/>
    </source>
</evidence>
<dbReference type="Gene3D" id="3.90.180.10">
    <property type="entry name" value="Medium-chain alcohol dehydrogenases, catalytic domain"/>
    <property type="match status" value="1"/>
</dbReference>
<dbReference type="PANTHER" id="PTHR48106">
    <property type="entry name" value="QUINONE OXIDOREDUCTASE PIG3-RELATED"/>
    <property type="match status" value="1"/>
</dbReference>
<dbReference type="Proteomes" id="UP000295818">
    <property type="component" value="Unassembled WGS sequence"/>
</dbReference>
<keyword evidence="5" id="KW-1185">Reference proteome</keyword>
<dbReference type="PANTHER" id="PTHR48106:SF18">
    <property type="entry name" value="QUINONE OXIDOREDUCTASE PIG3"/>
    <property type="match status" value="1"/>
</dbReference>
<dbReference type="SUPFAM" id="SSF50129">
    <property type="entry name" value="GroES-like"/>
    <property type="match status" value="1"/>
</dbReference>
<gene>
    <name evidence="4" type="ORF">EV644_114159</name>
</gene>
<evidence type="ECO:0000256" key="1">
    <source>
        <dbReference type="ARBA" id="ARBA00022857"/>
    </source>
</evidence>
<protein>
    <submittedName>
        <fullName evidence="4">NADPH:quinone reductase-like Zn-dependent oxidoreductase</fullName>
    </submittedName>
</protein>
<accession>A0ABY2BH13</accession>
<dbReference type="EMBL" id="SLWM01000014">
    <property type="protein sequence ID" value="TCO17511.1"/>
    <property type="molecule type" value="Genomic_DNA"/>
</dbReference>
<proteinExistence type="predicted"/>
<dbReference type="InterPro" id="IPR020843">
    <property type="entry name" value="ER"/>
</dbReference>
<keyword evidence="2" id="KW-0560">Oxidoreductase</keyword>
<evidence type="ECO:0000313" key="5">
    <source>
        <dbReference type="Proteomes" id="UP000295818"/>
    </source>
</evidence>
<keyword evidence="1" id="KW-0521">NADP</keyword>
<evidence type="ECO:0000256" key="2">
    <source>
        <dbReference type="ARBA" id="ARBA00023002"/>
    </source>
</evidence>
<dbReference type="InterPro" id="IPR013154">
    <property type="entry name" value="ADH-like_N"/>
</dbReference>
<feature type="domain" description="Enoyl reductase (ER)" evidence="3">
    <location>
        <begin position="1"/>
        <end position="281"/>
    </location>
</feature>
<dbReference type="Pfam" id="PF08240">
    <property type="entry name" value="ADH_N"/>
    <property type="match status" value="1"/>
</dbReference>
<dbReference type="InterPro" id="IPR036291">
    <property type="entry name" value="NAD(P)-bd_dom_sf"/>
</dbReference>
<dbReference type="InterPro" id="IPR011032">
    <property type="entry name" value="GroES-like_sf"/>
</dbReference>
<comment type="caution">
    <text evidence="4">The sequence shown here is derived from an EMBL/GenBank/DDBJ whole genome shotgun (WGS) entry which is preliminary data.</text>
</comment>
<dbReference type="SUPFAM" id="SSF51735">
    <property type="entry name" value="NAD(P)-binding Rossmann-fold domains"/>
    <property type="match status" value="1"/>
</dbReference>
<reference evidence="4 5" key="1">
    <citation type="journal article" date="2015" name="Stand. Genomic Sci.">
        <title>Genomic Encyclopedia of Bacterial and Archaeal Type Strains, Phase III: the genomes of soil and plant-associated and newly described type strains.</title>
        <authorList>
            <person name="Whitman W.B."/>
            <person name="Woyke T."/>
            <person name="Klenk H.P."/>
            <person name="Zhou Y."/>
            <person name="Lilburn T.G."/>
            <person name="Beck B.J."/>
            <person name="De Vos P."/>
            <person name="Vandamme P."/>
            <person name="Eisen J.A."/>
            <person name="Garrity G."/>
            <person name="Hugenholtz P."/>
            <person name="Kyrpides N.C."/>
        </authorList>
    </citation>
    <scope>NUCLEOTIDE SEQUENCE [LARGE SCALE GENOMIC DNA]</scope>
    <source>
        <strain evidence="4 5">VKM Ac-2538</strain>
    </source>
</reference>
<organism evidence="4 5">
    <name type="scientific">Kribbella orskensis</name>
    <dbReference type="NCBI Taxonomy" id="2512216"/>
    <lineage>
        <taxon>Bacteria</taxon>
        <taxon>Bacillati</taxon>
        <taxon>Actinomycetota</taxon>
        <taxon>Actinomycetes</taxon>
        <taxon>Propionibacteriales</taxon>
        <taxon>Kribbellaceae</taxon>
        <taxon>Kribbella</taxon>
    </lineage>
</organism>
<name>A0ABY2BH13_9ACTN</name>